<dbReference type="PANTHER" id="PTHR23336:SF76">
    <property type="entry name" value="MORC S5 DOMAIN-CONTAINING PROTEIN"/>
    <property type="match status" value="1"/>
</dbReference>
<dbReference type="EMBL" id="LGRX02006882">
    <property type="protein sequence ID" value="KAK3275953.1"/>
    <property type="molecule type" value="Genomic_DNA"/>
</dbReference>
<dbReference type="SUPFAM" id="SSF55874">
    <property type="entry name" value="ATPase domain of HSP90 chaperone/DNA topoisomerase II/histidine kinase"/>
    <property type="match status" value="1"/>
</dbReference>
<dbReference type="Gene3D" id="3.30.565.10">
    <property type="entry name" value="Histidine kinase-like ATPase, C-terminal domain"/>
    <property type="match status" value="1"/>
</dbReference>
<dbReference type="InterPro" id="IPR045261">
    <property type="entry name" value="MORC_ATPase"/>
</dbReference>
<reference evidence="1 2" key="1">
    <citation type="journal article" date="2015" name="Genome Biol. Evol.">
        <title>Comparative Genomics of a Bacterivorous Green Alga Reveals Evolutionary Causalities and Consequences of Phago-Mixotrophic Mode of Nutrition.</title>
        <authorList>
            <person name="Burns J.A."/>
            <person name="Paasch A."/>
            <person name="Narechania A."/>
            <person name="Kim E."/>
        </authorList>
    </citation>
    <scope>NUCLEOTIDE SEQUENCE [LARGE SCALE GENOMIC DNA]</scope>
    <source>
        <strain evidence="1 2">PLY_AMNH</strain>
    </source>
</reference>
<keyword evidence="2" id="KW-1185">Reference proteome</keyword>
<organism evidence="1 2">
    <name type="scientific">Cymbomonas tetramitiformis</name>
    <dbReference type="NCBI Taxonomy" id="36881"/>
    <lineage>
        <taxon>Eukaryota</taxon>
        <taxon>Viridiplantae</taxon>
        <taxon>Chlorophyta</taxon>
        <taxon>Pyramimonadophyceae</taxon>
        <taxon>Pyramimonadales</taxon>
        <taxon>Pyramimonadaceae</taxon>
        <taxon>Cymbomonas</taxon>
    </lineage>
</organism>
<dbReference type="AlphaFoldDB" id="A0AAE0GDC4"/>
<evidence type="ECO:0000313" key="1">
    <source>
        <dbReference type="EMBL" id="KAK3275953.1"/>
    </source>
</evidence>
<dbReference type="Proteomes" id="UP001190700">
    <property type="component" value="Unassembled WGS sequence"/>
</dbReference>
<dbReference type="Pfam" id="PF13589">
    <property type="entry name" value="HATPase_c_3"/>
    <property type="match status" value="1"/>
</dbReference>
<comment type="caution">
    <text evidence="1">The sequence shown here is derived from an EMBL/GenBank/DDBJ whole genome shotgun (WGS) entry which is preliminary data.</text>
</comment>
<proteinExistence type="predicted"/>
<name>A0AAE0GDC4_9CHLO</name>
<dbReference type="GO" id="GO:0016887">
    <property type="term" value="F:ATP hydrolysis activity"/>
    <property type="evidence" value="ECO:0007669"/>
    <property type="project" value="InterPro"/>
</dbReference>
<evidence type="ECO:0000313" key="2">
    <source>
        <dbReference type="Proteomes" id="UP001190700"/>
    </source>
</evidence>
<dbReference type="GO" id="GO:0005634">
    <property type="term" value="C:nucleus"/>
    <property type="evidence" value="ECO:0007669"/>
    <property type="project" value="TreeGrafter"/>
</dbReference>
<sequence length="241" mass="27136">MKVQGLMSYSLLESTSLEIDNISQAIAELADNTRDAAAKRDVRLSFWIDFRSLPGSPEFEIHCWDNGPGVPKERLQRMLGFGFSDKSAREKETIGQYGLGVKHACMRLAHSALIFIKTEEDAHVILMSPGFLLSKEIEEIEYPTIRFTLEDGKFKIDDSDPDYLQTAENLIAYSNLKSLEDMTKSIEEMPATGVKYILFQVRNNAKEFNLTDDSRDVIIMHSDGSRPFTQARAGQANTAMV</sequence>
<protein>
    <submittedName>
        <fullName evidence="1">Uncharacterized protein</fullName>
    </submittedName>
</protein>
<accession>A0AAE0GDC4</accession>
<dbReference type="PANTHER" id="PTHR23336">
    <property type="entry name" value="ZINC FINGER CW-TYPE COILED-COIL DOMAIN PROTEIN 3"/>
    <property type="match status" value="1"/>
</dbReference>
<gene>
    <name evidence="1" type="ORF">CYMTET_15948</name>
</gene>
<dbReference type="InterPro" id="IPR036890">
    <property type="entry name" value="HATPase_C_sf"/>
</dbReference>